<evidence type="ECO:0000313" key="3">
    <source>
        <dbReference type="Proteomes" id="UP000198923"/>
    </source>
</evidence>
<protein>
    <submittedName>
        <fullName evidence="2">Uncharacterized protein</fullName>
    </submittedName>
</protein>
<keyword evidence="3" id="KW-1185">Reference proteome</keyword>
<organism evidence="2 3">
    <name type="scientific">Sinosporangium album</name>
    <dbReference type="NCBI Taxonomy" id="504805"/>
    <lineage>
        <taxon>Bacteria</taxon>
        <taxon>Bacillati</taxon>
        <taxon>Actinomycetota</taxon>
        <taxon>Actinomycetes</taxon>
        <taxon>Streptosporangiales</taxon>
        <taxon>Streptosporangiaceae</taxon>
        <taxon>Sinosporangium</taxon>
    </lineage>
</organism>
<dbReference type="Proteomes" id="UP000198923">
    <property type="component" value="Unassembled WGS sequence"/>
</dbReference>
<reference evidence="2 3" key="1">
    <citation type="submission" date="2016-10" db="EMBL/GenBank/DDBJ databases">
        <authorList>
            <person name="de Groot N.N."/>
        </authorList>
    </citation>
    <scope>NUCLEOTIDE SEQUENCE [LARGE SCALE GENOMIC DNA]</scope>
    <source>
        <strain evidence="2 3">CPCC 201354</strain>
    </source>
</reference>
<feature type="region of interest" description="Disordered" evidence="1">
    <location>
        <begin position="98"/>
        <end position="134"/>
    </location>
</feature>
<dbReference type="RefSeq" id="WP_143020319.1">
    <property type="nucleotide sequence ID" value="NZ_FNCN01000016.1"/>
</dbReference>
<dbReference type="EMBL" id="FNCN01000016">
    <property type="protein sequence ID" value="SDH46602.1"/>
    <property type="molecule type" value="Genomic_DNA"/>
</dbReference>
<dbReference type="AlphaFoldDB" id="A0A1G8CMM4"/>
<proteinExistence type="predicted"/>
<feature type="region of interest" description="Disordered" evidence="1">
    <location>
        <begin position="42"/>
        <end position="65"/>
    </location>
</feature>
<sequence>MAVGEARLVRRRRPPSALLALLITVLLATGQSGLATATWHSFSTPPPVQAGPVRTVDNTPTSQPAAPEWPVLAVAGGFSGAAPAGGASAVRPAAYSTAGVAVAPRPRPAPRDTRVHPLADAGVAPGRAPPSPQV</sequence>
<accession>A0A1G8CMM4</accession>
<evidence type="ECO:0000256" key="1">
    <source>
        <dbReference type="SAM" id="MobiDB-lite"/>
    </source>
</evidence>
<dbReference type="STRING" id="504805.SAMN05421505_11667"/>
<evidence type="ECO:0000313" key="2">
    <source>
        <dbReference type="EMBL" id="SDH46602.1"/>
    </source>
</evidence>
<name>A0A1G8CMM4_9ACTN</name>
<gene>
    <name evidence="2" type="ORF">SAMN05421505_11667</name>
</gene>